<accession>A0A1A9X408</accession>
<protein>
    <recommendedName>
        <fullName evidence="2">DUF243 domain-containing protein</fullName>
    </recommendedName>
</protein>
<name>A0A1A9X408_9MUSC</name>
<feature type="chain" id="PRO_5008400967" description="DUF243 domain-containing protein" evidence="1">
    <location>
        <begin position="20"/>
        <end position="321"/>
    </location>
</feature>
<dbReference type="VEuPathDB" id="VectorBase:GBRI043442"/>
<dbReference type="Proteomes" id="UP000091820">
    <property type="component" value="Unassembled WGS sequence"/>
</dbReference>
<organism evidence="3 4">
    <name type="scientific">Glossina brevipalpis</name>
    <dbReference type="NCBI Taxonomy" id="37001"/>
    <lineage>
        <taxon>Eukaryota</taxon>
        <taxon>Metazoa</taxon>
        <taxon>Ecdysozoa</taxon>
        <taxon>Arthropoda</taxon>
        <taxon>Hexapoda</taxon>
        <taxon>Insecta</taxon>
        <taxon>Pterygota</taxon>
        <taxon>Neoptera</taxon>
        <taxon>Endopterygota</taxon>
        <taxon>Diptera</taxon>
        <taxon>Brachycera</taxon>
        <taxon>Muscomorpha</taxon>
        <taxon>Hippoboscoidea</taxon>
        <taxon>Glossinidae</taxon>
        <taxon>Glossina</taxon>
    </lineage>
</organism>
<sequence>MKIVVTILSVFIIINKSSSEIRSHYNNYNNYNGIPSTFYVSPPEVQQPTYQNFIQAVPHNSQLHQSQSISTQPQKFIIPHRDASGGFAKYPMPLDVSTYFSHQPNVVAKASQTRYRSHVHEPKKPIITKTFFLHTAPEETAEDIDQETIQLAQQPRKHYNVIFVKAPSQTTKATALNLAKALKEEKTVVYVLSKKTTAADLQEAIADTPQPINKPEVFFIKYRTPEEAANAQKEILTQYDNLGGPTTIVDQGVPFTASVIDSLNVHESNDIEDQLQHIDQGQQEVSSAQQQPQLQQNHYEEDEVVKAFLTSNNGYLPPSTR</sequence>
<dbReference type="PANTHER" id="PTHR31927">
    <property type="entry name" value="FI07246P-RELATED-RELATED"/>
    <property type="match status" value="1"/>
</dbReference>
<dbReference type="PANTHER" id="PTHR31927:SF2">
    <property type="entry name" value="FI07246P-RELATED"/>
    <property type="match status" value="1"/>
</dbReference>
<dbReference type="InterPro" id="IPR004145">
    <property type="entry name" value="DUF243"/>
</dbReference>
<keyword evidence="1" id="KW-0732">Signal</keyword>
<evidence type="ECO:0000313" key="3">
    <source>
        <dbReference type="EnsemblMetazoa" id="GBRI043442-PA"/>
    </source>
</evidence>
<dbReference type="EnsemblMetazoa" id="GBRI043442-RA">
    <property type="protein sequence ID" value="GBRI043442-PA"/>
    <property type="gene ID" value="GBRI043442"/>
</dbReference>
<dbReference type="Pfam" id="PF03103">
    <property type="entry name" value="DUF243"/>
    <property type="match status" value="1"/>
</dbReference>
<keyword evidence="4" id="KW-1185">Reference proteome</keyword>
<dbReference type="GO" id="GO:0040003">
    <property type="term" value="P:chitin-based cuticle development"/>
    <property type="evidence" value="ECO:0007669"/>
    <property type="project" value="TreeGrafter"/>
</dbReference>
<evidence type="ECO:0000313" key="4">
    <source>
        <dbReference type="Proteomes" id="UP000091820"/>
    </source>
</evidence>
<dbReference type="AlphaFoldDB" id="A0A1A9X408"/>
<evidence type="ECO:0000256" key="1">
    <source>
        <dbReference type="SAM" id="SignalP"/>
    </source>
</evidence>
<feature type="signal peptide" evidence="1">
    <location>
        <begin position="1"/>
        <end position="19"/>
    </location>
</feature>
<reference evidence="4" key="1">
    <citation type="submission" date="2014-03" db="EMBL/GenBank/DDBJ databases">
        <authorList>
            <person name="Aksoy S."/>
            <person name="Warren W."/>
            <person name="Wilson R.K."/>
        </authorList>
    </citation>
    <scope>NUCLEOTIDE SEQUENCE [LARGE SCALE GENOMIC DNA]</scope>
    <source>
        <strain evidence="4">IAEA</strain>
    </source>
</reference>
<dbReference type="GO" id="GO:0062129">
    <property type="term" value="C:chitin-based extracellular matrix"/>
    <property type="evidence" value="ECO:0007669"/>
    <property type="project" value="TreeGrafter"/>
</dbReference>
<dbReference type="SMART" id="SM00690">
    <property type="entry name" value="DM5"/>
    <property type="match status" value="1"/>
</dbReference>
<feature type="domain" description="DUF243" evidence="2">
    <location>
        <begin position="125"/>
        <end position="225"/>
    </location>
</feature>
<dbReference type="GO" id="GO:0008010">
    <property type="term" value="F:structural constituent of chitin-based larval cuticle"/>
    <property type="evidence" value="ECO:0007669"/>
    <property type="project" value="TreeGrafter"/>
</dbReference>
<reference evidence="3" key="2">
    <citation type="submission" date="2020-05" db="UniProtKB">
        <authorList>
            <consortium name="EnsemblMetazoa"/>
        </authorList>
    </citation>
    <scope>IDENTIFICATION</scope>
    <source>
        <strain evidence="3">IAEA</strain>
    </source>
</reference>
<proteinExistence type="predicted"/>
<evidence type="ECO:0000259" key="2">
    <source>
        <dbReference type="SMART" id="SM00690"/>
    </source>
</evidence>